<name>A0A1I1ZTG5_9BACT</name>
<organism evidence="1 2">
    <name type="scientific">Nannocystis exedens</name>
    <dbReference type="NCBI Taxonomy" id="54"/>
    <lineage>
        <taxon>Bacteria</taxon>
        <taxon>Pseudomonadati</taxon>
        <taxon>Myxococcota</taxon>
        <taxon>Polyangia</taxon>
        <taxon>Nannocystales</taxon>
        <taxon>Nannocystaceae</taxon>
        <taxon>Nannocystis</taxon>
    </lineage>
</organism>
<dbReference type="Proteomes" id="UP000199400">
    <property type="component" value="Unassembled WGS sequence"/>
</dbReference>
<evidence type="ECO:0000313" key="1">
    <source>
        <dbReference type="EMBL" id="SFE34959.1"/>
    </source>
</evidence>
<dbReference type="RefSeq" id="WP_096332980.1">
    <property type="nucleotide sequence ID" value="NZ_FOMX01000012.1"/>
</dbReference>
<dbReference type="STRING" id="54.SAMN02745121_03953"/>
<dbReference type="OrthoDB" id="5620138at2"/>
<sequence length="308" mass="33239">MTVRAESLDLSLREALFLLDRGIRAVQAEHGLVVDGIVGPRTRAVLDALLRRPAGLPRGKGMFVRSVKHVGSIEAMLARVAQTGLRWLAFQSIWQYADRKSSRWTGFGGHAQALRAAGHACWVWGFPWPGREAEFVEVLLSSATSCGASGVVVDAEAPYDDAPEAAARLMALLLPAARAAGLAVGLTSYGAPWNFPRFPWAAFTGVDFAAPQIYDIANDQGSGYPQRSIAAYRALGFSRVIPACPTFGKTPAQWTALHASVSPPDGAVVWWDWYNSTRNPFTWNRVRDFELPQSVELGIGATAAFAGG</sequence>
<evidence type="ECO:0008006" key="3">
    <source>
        <dbReference type="Google" id="ProtNLM"/>
    </source>
</evidence>
<accession>A0A1I1ZTG5</accession>
<dbReference type="InterPro" id="IPR036366">
    <property type="entry name" value="PGBDSf"/>
</dbReference>
<reference evidence="2" key="1">
    <citation type="submission" date="2016-10" db="EMBL/GenBank/DDBJ databases">
        <authorList>
            <person name="Varghese N."/>
            <person name="Submissions S."/>
        </authorList>
    </citation>
    <scope>NUCLEOTIDE SEQUENCE [LARGE SCALE GENOMIC DNA]</scope>
    <source>
        <strain evidence="2">ATCC 25963</strain>
    </source>
</reference>
<dbReference type="EMBL" id="FOMX01000012">
    <property type="protein sequence ID" value="SFE34959.1"/>
    <property type="molecule type" value="Genomic_DNA"/>
</dbReference>
<gene>
    <name evidence="1" type="ORF">SAMN02745121_03953</name>
</gene>
<proteinExistence type="predicted"/>
<keyword evidence="2" id="KW-1185">Reference proteome</keyword>
<protein>
    <recommendedName>
        <fullName evidence="3">Glycosyl hydrolases family 25</fullName>
    </recommendedName>
</protein>
<dbReference type="Gene3D" id="1.10.101.10">
    <property type="entry name" value="PGBD-like superfamily/PGBD"/>
    <property type="match status" value="1"/>
</dbReference>
<dbReference type="AlphaFoldDB" id="A0A1I1ZTG5"/>
<evidence type="ECO:0000313" key="2">
    <source>
        <dbReference type="Proteomes" id="UP000199400"/>
    </source>
</evidence>